<proteinExistence type="predicted"/>
<reference evidence="1" key="1">
    <citation type="submission" date="2017-05" db="UniProtKB">
        <authorList>
            <consortium name="EnsemblMetazoa"/>
        </authorList>
    </citation>
    <scope>IDENTIFICATION</scope>
</reference>
<protein>
    <submittedName>
        <fullName evidence="1">Uncharacterized protein</fullName>
    </submittedName>
</protein>
<evidence type="ECO:0000313" key="1">
    <source>
        <dbReference type="EnsemblMetazoa" id="Aqu2.1.44034_001"/>
    </source>
</evidence>
<dbReference type="EnsemblMetazoa" id="Aqu2.1.44034_001">
    <property type="protein sequence ID" value="Aqu2.1.44034_001"/>
    <property type="gene ID" value="Aqu2.1.44034"/>
</dbReference>
<name>A0A1X7VVY5_AMPQE</name>
<dbReference type="InParanoid" id="A0A1X7VVY5"/>
<dbReference type="AlphaFoldDB" id="A0A1X7VVY5"/>
<organism evidence="1">
    <name type="scientific">Amphimedon queenslandica</name>
    <name type="common">Sponge</name>
    <dbReference type="NCBI Taxonomy" id="400682"/>
    <lineage>
        <taxon>Eukaryota</taxon>
        <taxon>Metazoa</taxon>
        <taxon>Porifera</taxon>
        <taxon>Demospongiae</taxon>
        <taxon>Heteroscleromorpha</taxon>
        <taxon>Haplosclerida</taxon>
        <taxon>Niphatidae</taxon>
        <taxon>Amphimedon</taxon>
    </lineage>
</organism>
<sequence length="70" mass="8518">RSIGVWLCASSADRSAPNAINVLIINFSPFYVRRRLNVRTYLKHVRRRNERFKLKVRKSYERERERLNLK</sequence>
<accession>A0A1X7VVY5</accession>